<dbReference type="Pfam" id="PF11964">
    <property type="entry name" value="SpoIIAA-like"/>
    <property type="match status" value="2"/>
</dbReference>
<dbReference type="AlphaFoldDB" id="A0A8J3GTL6"/>
<organism evidence="1 2">
    <name type="scientific">Seohaeicola zhoushanensis</name>
    <dbReference type="NCBI Taxonomy" id="1569283"/>
    <lineage>
        <taxon>Bacteria</taxon>
        <taxon>Pseudomonadati</taxon>
        <taxon>Pseudomonadota</taxon>
        <taxon>Alphaproteobacteria</taxon>
        <taxon>Rhodobacterales</taxon>
        <taxon>Roseobacteraceae</taxon>
        <taxon>Seohaeicola</taxon>
    </lineage>
</organism>
<evidence type="ECO:0000313" key="2">
    <source>
        <dbReference type="Proteomes" id="UP000626220"/>
    </source>
</evidence>
<dbReference type="SUPFAM" id="SSF52091">
    <property type="entry name" value="SpoIIaa-like"/>
    <property type="match status" value="2"/>
</dbReference>
<proteinExistence type="predicted"/>
<evidence type="ECO:0000313" key="1">
    <source>
        <dbReference type="EMBL" id="GHF33864.1"/>
    </source>
</evidence>
<name>A0A8J3GTL6_9RHOB</name>
<dbReference type="InterPro" id="IPR038396">
    <property type="entry name" value="SpoIIAA-like_sf"/>
</dbReference>
<sequence length="240" mass="26596">MIEIRRNDSVLEVRISAPVTAADYKDILVPALDEAIATSEHVRMLAVFDAKVSDYTFGAMVEDARMGLKHWRGFDRVAVVGAAKGLRHAIRAFSVLMPCPVMTFDAGQEDEARRWLEESLGSIHQTDLGNGVLHLKLIGKLDSKAYAEEGGDIDAFVRRNEGFRLLLDLREFDGWQGLGAIGDHLKLVRDHVGLVEKAAIVGDAGWQRMAQEVGKRILRKEARWFPADSFDAAKAWLGTA</sequence>
<accession>A0A8J3GTL6</accession>
<dbReference type="Gene3D" id="3.40.50.10600">
    <property type="entry name" value="SpoIIaa-like domains"/>
    <property type="match status" value="2"/>
</dbReference>
<dbReference type="InterPro" id="IPR021866">
    <property type="entry name" value="SpoIIAA-like"/>
</dbReference>
<dbReference type="RefSeq" id="WP_189678128.1">
    <property type="nucleotide sequence ID" value="NZ_BNCJ01000001.1"/>
</dbReference>
<reference evidence="1" key="1">
    <citation type="journal article" date="2014" name="Int. J. Syst. Evol. Microbiol.">
        <title>Complete genome sequence of Corynebacterium casei LMG S-19264T (=DSM 44701T), isolated from a smear-ripened cheese.</title>
        <authorList>
            <consortium name="US DOE Joint Genome Institute (JGI-PGF)"/>
            <person name="Walter F."/>
            <person name="Albersmeier A."/>
            <person name="Kalinowski J."/>
            <person name="Ruckert C."/>
        </authorList>
    </citation>
    <scope>NUCLEOTIDE SEQUENCE</scope>
    <source>
        <strain evidence="1">KCTC 42650</strain>
    </source>
</reference>
<evidence type="ECO:0008006" key="3">
    <source>
        <dbReference type="Google" id="ProtNLM"/>
    </source>
</evidence>
<reference evidence="1" key="2">
    <citation type="submission" date="2020-09" db="EMBL/GenBank/DDBJ databases">
        <authorList>
            <person name="Sun Q."/>
            <person name="Kim S."/>
        </authorList>
    </citation>
    <scope>NUCLEOTIDE SEQUENCE</scope>
    <source>
        <strain evidence="1">KCTC 42650</strain>
    </source>
</reference>
<gene>
    <name evidence="1" type="ORF">GCM10017056_01610</name>
</gene>
<comment type="caution">
    <text evidence="1">The sequence shown here is derived from an EMBL/GenBank/DDBJ whole genome shotgun (WGS) entry which is preliminary data.</text>
</comment>
<dbReference type="EMBL" id="BNCJ01000001">
    <property type="protein sequence ID" value="GHF33864.1"/>
    <property type="molecule type" value="Genomic_DNA"/>
</dbReference>
<dbReference type="InterPro" id="IPR036513">
    <property type="entry name" value="STAS_dom_sf"/>
</dbReference>
<keyword evidence="2" id="KW-1185">Reference proteome</keyword>
<dbReference type="Proteomes" id="UP000626220">
    <property type="component" value="Unassembled WGS sequence"/>
</dbReference>
<protein>
    <recommendedName>
        <fullName evidence="3">STAS/SEC14 domain-containing protein</fullName>
    </recommendedName>
</protein>